<feature type="region of interest" description="Disordered" evidence="5">
    <location>
        <begin position="1"/>
        <end position="37"/>
    </location>
</feature>
<dbReference type="GO" id="GO:0005829">
    <property type="term" value="C:cytosol"/>
    <property type="evidence" value="ECO:0007669"/>
    <property type="project" value="GOC"/>
</dbReference>
<dbReference type="GO" id="GO:0007030">
    <property type="term" value="P:Golgi organization"/>
    <property type="evidence" value="ECO:0007669"/>
    <property type="project" value="UniProtKB-UniRule"/>
</dbReference>
<evidence type="ECO:0000256" key="3">
    <source>
        <dbReference type="ARBA" id="ARBA00022448"/>
    </source>
</evidence>
<evidence type="ECO:0000313" key="7">
    <source>
        <dbReference type="EMBL" id="TRY75448.1"/>
    </source>
</evidence>
<dbReference type="GO" id="GO:0032456">
    <property type="term" value="P:endocytic recycling"/>
    <property type="evidence" value="ECO:0007669"/>
    <property type="project" value="TreeGrafter"/>
</dbReference>
<comment type="function">
    <text evidence="4">Acts as component of the GARP complex that is involved in retrograde transport from early and late endosomes to the trans-Golgi network (TGN).</text>
</comment>
<keyword evidence="4" id="KW-0333">Golgi apparatus</keyword>
<dbReference type="GO" id="GO:0048193">
    <property type="term" value="P:Golgi vesicle transport"/>
    <property type="evidence" value="ECO:0007669"/>
    <property type="project" value="TreeGrafter"/>
</dbReference>
<dbReference type="AlphaFoldDB" id="A0A553PCQ7"/>
<comment type="subunit">
    <text evidence="4">Component of the Golgi-associated retrograde protein (GARP) complex.</text>
</comment>
<dbReference type="InterPro" id="IPR039481">
    <property type="entry name" value="EXOC2/Sec5_N_dom"/>
</dbReference>
<dbReference type="Pfam" id="PF15469">
    <property type="entry name" value="Sec5"/>
    <property type="match status" value="1"/>
</dbReference>
<proteinExistence type="inferred from homology"/>
<dbReference type="GO" id="GO:0000938">
    <property type="term" value="C:GARP complex"/>
    <property type="evidence" value="ECO:0007669"/>
    <property type="project" value="UniProtKB-UniRule"/>
</dbReference>
<sequence>MLAQYYQTNEDKVTPLSTPPSSSSSSSHPLNINGPDFNADQYTQKVIREASLSQLMAQESEIHRQIGALDSDMQTLVYENYNKFIAATDTIRKMRVDFRAMEDEMDQLATKMQDITRFSGQISDTLRDRRTKIGTLSGTHALLKKLQFLFELPAKLKECLADDDLTTGVKYYLRAQRVLEQYQHMASFQGIKTDCDQIMVVLKKKLLERVEDPDTNAEDLSMCVGLLLELQESAEVLCQSYLATAESKLQESLSVLAEQVTLASGQAKTDIQRPSDAYESVMDILEFVDHGCNHFISDLSLIIASFTETFLERQETPIDTEMANEKLTHFVKKLINIYFDHLRARFKLEKKLDDATIKVRALDRFHRRLQAMCRLLSTIDFSKAGLDLVLEASELHCIATLDHLKATFQQSLMDARQSLVAPKRLGPESESEPDLSEINTALLTSIAENIRTQMSNLQHYIEPDLTFAVKTYFRAKFCRYYVREGVLVAFFSHIIEVAQNYCMDSEKTTPPILLLLLSRNSFDLQQNTTQYLLSMVDEQFFIEDTSSLTSLGHINDMLKHVSHMLLDHFVKLQGCVLSQMLRKSVETRDWLNTVEPRTVRAVMKRVVEETTMIDRQVGRLYEEGDRKVRSSDSSRRTRLSQQPQSRMGARSWSVANSQMDTSLASNIQKMFSERIEIFSPVEFSKVSILTGIVKIALKTLLECVRLRTFSRFGFQQIQVDCHYLQLYLWRFVSDENLVRFLLDEIMTSVVHRCPDPTPMENSVIDVICDRG</sequence>
<keyword evidence="3 4" id="KW-0813">Transport</keyword>
<accession>A0A553PCQ7</accession>
<dbReference type="Proteomes" id="UP000318571">
    <property type="component" value="Chromosome 2"/>
</dbReference>
<keyword evidence="8" id="KW-1185">Reference proteome</keyword>
<dbReference type="GO" id="GO:0016020">
    <property type="term" value="C:membrane"/>
    <property type="evidence" value="ECO:0007669"/>
    <property type="project" value="TreeGrafter"/>
</dbReference>
<dbReference type="GO" id="GO:0006869">
    <property type="term" value="P:lipid transport"/>
    <property type="evidence" value="ECO:0007669"/>
    <property type="project" value="UniProtKB-UniRule"/>
</dbReference>
<evidence type="ECO:0000256" key="5">
    <source>
        <dbReference type="SAM" id="MobiDB-lite"/>
    </source>
</evidence>
<dbReference type="PANTHER" id="PTHR15954">
    <property type="entry name" value="VACUOLAR PROTEIN SORTING-ASSOCIATED PROTEIN 51 HOMOLOG"/>
    <property type="match status" value="1"/>
</dbReference>
<dbReference type="GO" id="GO:0015031">
    <property type="term" value="P:protein transport"/>
    <property type="evidence" value="ECO:0007669"/>
    <property type="project" value="UniProtKB-UniRule"/>
</dbReference>
<keyword evidence="4" id="KW-0653">Protein transport</keyword>
<dbReference type="STRING" id="6832.A0A553PCQ7"/>
<gene>
    <name evidence="7" type="ORF">TCAL_07108</name>
</gene>
<protein>
    <recommendedName>
        <fullName evidence="2 4">Vacuolar protein sorting-associated protein 51 homolog</fullName>
    </recommendedName>
</protein>
<feature type="compositionally biased region" description="Basic and acidic residues" evidence="5">
    <location>
        <begin position="624"/>
        <end position="635"/>
    </location>
</feature>
<feature type="compositionally biased region" description="Low complexity" evidence="5">
    <location>
        <begin position="14"/>
        <end position="30"/>
    </location>
</feature>
<organism evidence="7 8">
    <name type="scientific">Tigriopus californicus</name>
    <name type="common">Marine copepod</name>
    <dbReference type="NCBI Taxonomy" id="6832"/>
    <lineage>
        <taxon>Eukaryota</taxon>
        <taxon>Metazoa</taxon>
        <taxon>Ecdysozoa</taxon>
        <taxon>Arthropoda</taxon>
        <taxon>Crustacea</taxon>
        <taxon>Multicrustacea</taxon>
        <taxon>Hexanauplia</taxon>
        <taxon>Copepoda</taxon>
        <taxon>Harpacticoida</taxon>
        <taxon>Harpacticidae</taxon>
        <taxon>Tigriopus</taxon>
    </lineage>
</organism>
<reference evidence="7 8" key="1">
    <citation type="journal article" date="2018" name="Nat. Ecol. Evol.">
        <title>Genomic signatures of mitonuclear coevolution across populations of Tigriopus californicus.</title>
        <authorList>
            <person name="Barreto F.S."/>
            <person name="Watson E.T."/>
            <person name="Lima T.G."/>
            <person name="Willett C.S."/>
            <person name="Edmands S."/>
            <person name="Li W."/>
            <person name="Burton R.S."/>
        </authorList>
    </citation>
    <scope>NUCLEOTIDE SEQUENCE [LARGE SCALE GENOMIC DNA]</scope>
    <source>
        <strain evidence="7 8">San Diego</strain>
    </source>
</reference>
<evidence type="ECO:0000256" key="1">
    <source>
        <dbReference type="ARBA" id="ARBA00006080"/>
    </source>
</evidence>
<dbReference type="GO" id="GO:1990745">
    <property type="term" value="C:EARP complex"/>
    <property type="evidence" value="ECO:0007669"/>
    <property type="project" value="TreeGrafter"/>
</dbReference>
<dbReference type="GO" id="GO:0042147">
    <property type="term" value="P:retrograde transport, endosome to Golgi"/>
    <property type="evidence" value="ECO:0007669"/>
    <property type="project" value="UniProtKB-UniRule"/>
</dbReference>
<comment type="caution">
    <text evidence="7">The sequence shown here is derived from an EMBL/GenBank/DDBJ whole genome shotgun (WGS) entry which is preliminary data.</text>
</comment>
<name>A0A553PCQ7_TIGCA</name>
<evidence type="ECO:0000256" key="2">
    <source>
        <dbReference type="ARBA" id="ARBA00016122"/>
    </source>
</evidence>
<keyword evidence="4" id="KW-0445">Lipid transport</keyword>
<feature type="domain" description="Exocyst complex component EXOC2/Sec5 N-terminal" evidence="6">
    <location>
        <begin position="18"/>
        <end position="341"/>
    </location>
</feature>
<comment type="subcellular location">
    <subcellularLocation>
        <location evidence="4">Golgi apparatus</location>
        <location evidence="4">trans-Golgi network</location>
    </subcellularLocation>
</comment>
<dbReference type="InterPro" id="IPR014812">
    <property type="entry name" value="Vps51"/>
</dbReference>
<dbReference type="OMA" id="DIICERG"/>
<feature type="region of interest" description="Disordered" evidence="5">
    <location>
        <begin position="624"/>
        <end position="651"/>
    </location>
</feature>
<evidence type="ECO:0000256" key="4">
    <source>
        <dbReference type="RuleBase" id="RU368010"/>
    </source>
</evidence>
<evidence type="ECO:0000259" key="6">
    <source>
        <dbReference type="Pfam" id="PF15469"/>
    </source>
</evidence>
<evidence type="ECO:0000313" key="8">
    <source>
        <dbReference type="Proteomes" id="UP000318571"/>
    </source>
</evidence>
<dbReference type="PANTHER" id="PTHR15954:SF4">
    <property type="entry name" value="VACUOLAR PROTEIN SORTING-ASSOCIATED PROTEIN 51 HOMOLOG"/>
    <property type="match status" value="1"/>
</dbReference>
<dbReference type="EMBL" id="VCGU01000005">
    <property type="protein sequence ID" value="TRY75448.1"/>
    <property type="molecule type" value="Genomic_DNA"/>
</dbReference>
<dbReference type="GO" id="GO:0007041">
    <property type="term" value="P:lysosomal transport"/>
    <property type="evidence" value="ECO:0007669"/>
    <property type="project" value="TreeGrafter"/>
</dbReference>
<comment type="similarity">
    <text evidence="1 4">Belongs to the VPS51 family.</text>
</comment>